<keyword evidence="2" id="KW-0489">Methyltransferase</keyword>
<name>A0ABN8F051_9BACT</name>
<comment type="catalytic activity">
    <reaction evidence="8">
        <text>a 6-O-methyl-2'-deoxyguanosine in DNA + L-cysteinyl-[protein] = S-methyl-L-cysteinyl-[protein] + a 2'-deoxyguanosine in DNA</text>
        <dbReference type="Rhea" id="RHEA:24000"/>
        <dbReference type="Rhea" id="RHEA-COMP:10131"/>
        <dbReference type="Rhea" id="RHEA-COMP:10132"/>
        <dbReference type="Rhea" id="RHEA-COMP:11367"/>
        <dbReference type="Rhea" id="RHEA-COMP:11368"/>
        <dbReference type="ChEBI" id="CHEBI:29950"/>
        <dbReference type="ChEBI" id="CHEBI:82612"/>
        <dbReference type="ChEBI" id="CHEBI:85445"/>
        <dbReference type="ChEBI" id="CHEBI:85448"/>
        <dbReference type="EC" id="2.1.1.63"/>
    </reaction>
</comment>
<dbReference type="InterPro" id="IPR036631">
    <property type="entry name" value="MGMT_N_sf"/>
</dbReference>
<keyword evidence="3" id="KW-0808">Transferase</keyword>
<gene>
    <name evidence="10" type="primary">ada</name>
    <name evidence="10" type="ORF">LEM8419_00467</name>
</gene>
<dbReference type="InterPro" id="IPR018060">
    <property type="entry name" value="HTH_AraC"/>
</dbReference>
<evidence type="ECO:0000313" key="10">
    <source>
        <dbReference type="EMBL" id="CAH0999170.1"/>
    </source>
</evidence>
<dbReference type="SUPFAM" id="SSF46767">
    <property type="entry name" value="Methylated DNA-protein cysteine methyltransferase, C-terminal domain"/>
    <property type="match status" value="1"/>
</dbReference>
<dbReference type="Gene3D" id="1.10.10.60">
    <property type="entry name" value="Homeodomain-like"/>
    <property type="match status" value="1"/>
</dbReference>
<organism evidence="10 11">
    <name type="scientific">Neolewinella maritima</name>
    <dbReference type="NCBI Taxonomy" id="1383882"/>
    <lineage>
        <taxon>Bacteria</taxon>
        <taxon>Pseudomonadati</taxon>
        <taxon>Bacteroidota</taxon>
        <taxon>Saprospiria</taxon>
        <taxon>Saprospirales</taxon>
        <taxon>Lewinellaceae</taxon>
        <taxon>Neolewinella</taxon>
    </lineage>
</organism>
<dbReference type="InterPro" id="IPR001497">
    <property type="entry name" value="MethylDNA_cys_MeTrfase_AS"/>
</dbReference>
<evidence type="ECO:0000256" key="7">
    <source>
        <dbReference type="ARBA" id="ARBA00023204"/>
    </source>
</evidence>
<dbReference type="Proteomes" id="UP000837803">
    <property type="component" value="Unassembled WGS sequence"/>
</dbReference>
<comment type="caution">
    <text evidence="10">The sequence shown here is derived from an EMBL/GenBank/DDBJ whole genome shotgun (WGS) entry which is preliminary data.</text>
</comment>
<evidence type="ECO:0000256" key="2">
    <source>
        <dbReference type="ARBA" id="ARBA00022603"/>
    </source>
</evidence>
<evidence type="ECO:0000259" key="9">
    <source>
        <dbReference type="PROSITE" id="PS01124"/>
    </source>
</evidence>
<dbReference type="SUPFAM" id="SSF53155">
    <property type="entry name" value="Methylated DNA-protein cysteine methyltransferase domain"/>
    <property type="match status" value="1"/>
</dbReference>
<keyword evidence="6" id="KW-0804">Transcription</keyword>
<dbReference type="InterPro" id="IPR009057">
    <property type="entry name" value="Homeodomain-like_sf"/>
</dbReference>
<dbReference type="PROSITE" id="PS01124">
    <property type="entry name" value="HTH_ARAC_FAMILY_2"/>
    <property type="match status" value="1"/>
</dbReference>
<dbReference type="NCBIfam" id="TIGR00589">
    <property type="entry name" value="ogt"/>
    <property type="match status" value="1"/>
</dbReference>
<dbReference type="CDD" id="cd06445">
    <property type="entry name" value="ATase"/>
    <property type="match status" value="1"/>
</dbReference>
<dbReference type="InterPro" id="IPR014048">
    <property type="entry name" value="MethylDNA_cys_MeTrfase_DNA-bd"/>
</dbReference>
<evidence type="ECO:0000313" key="11">
    <source>
        <dbReference type="Proteomes" id="UP000837803"/>
    </source>
</evidence>
<dbReference type="Gene3D" id="1.10.10.10">
    <property type="entry name" value="Winged helix-like DNA-binding domain superfamily/Winged helix DNA-binding domain"/>
    <property type="match status" value="1"/>
</dbReference>
<dbReference type="EMBL" id="CAKLPZ010000001">
    <property type="protein sequence ID" value="CAH0999170.1"/>
    <property type="molecule type" value="Genomic_DNA"/>
</dbReference>
<protein>
    <submittedName>
        <fullName evidence="10">Bifunctional transcriptional activator/DNA repair enzyme Ada</fullName>
    </submittedName>
</protein>
<evidence type="ECO:0000256" key="8">
    <source>
        <dbReference type="ARBA" id="ARBA00049348"/>
    </source>
</evidence>
<dbReference type="InterPro" id="IPR036388">
    <property type="entry name" value="WH-like_DNA-bd_sf"/>
</dbReference>
<dbReference type="SUPFAM" id="SSF46689">
    <property type="entry name" value="Homeodomain-like"/>
    <property type="match status" value="1"/>
</dbReference>
<accession>A0ABN8F051</accession>
<dbReference type="PANTHER" id="PTHR10815:SF13">
    <property type="entry name" value="METHYLATED-DNA--PROTEIN-CYSTEINE METHYLTRANSFERASE"/>
    <property type="match status" value="1"/>
</dbReference>
<evidence type="ECO:0000256" key="3">
    <source>
        <dbReference type="ARBA" id="ARBA00022679"/>
    </source>
</evidence>
<evidence type="ECO:0000256" key="4">
    <source>
        <dbReference type="ARBA" id="ARBA00022763"/>
    </source>
</evidence>
<dbReference type="RefSeq" id="WP_238749366.1">
    <property type="nucleotide sequence ID" value="NZ_CAKLPZ010000001.1"/>
</dbReference>
<keyword evidence="5" id="KW-0805">Transcription regulation</keyword>
<dbReference type="PANTHER" id="PTHR10815">
    <property type="entry name" value="METHYLATED-DNA--PROTEIN-CYSTEINE METHYLTRANSFERASE"/>
    <property type="match status" value="1"/>
</dbReference>
<dbReference type="PROSITE" id="PS00374">
    <property type="entry name" value="MGMT"/>
    <property type="match status" value="1"/>
</dbReference>
<keyword evidence="4" id="KW-0227">DNA damage</keyword>
<keyword evidence="11" id="KW-1185">Reference proteome</keyword>
<proteinExistence type="predicted"/>
<evidence type="ECO:0000256" key="1">
    <source>
        <dbReference type="ARBA" id="ARBA00001286"/>
    </source>
</evidence>
<feature type="domain" description="HTH araC/xylS-type" evidence="9">
    <location>
        <begin position="11"/>
        <end position="108"/>
    </location>
</feature>
<dbReference type="SMART" id="SM00342">
    <property type="entry name" value="HTH_ARAC"/>
    <property type="match status" value="1"/>
</dbReference>
<keyword evidence="7" id="KW-0234">DNA repair</keyword>
<reference evidence="10" key="1">
    <citation type="submission" date="2021-12" db="EMBL/GenBank/DDBJ databases">
        <authorList>
            <person name="Rodrigo-Torres L."/>
            <person name="Arahal R. D."/>
            <person name="Lucena T."/>
        </authorList>
    </citation>
    <scope>NUCLEOTIDE SEQUENCE</scope>
    <source>
        <strain evidence="10">CECT 8419</strain>
    </source>
</reference>
<comment type="catalytic activity">
    <reaction evidence="1">
        <text>a 4-O-methyl-thymidine in DNA + L-cysteinyl-[protein] = a thymidine in DNA + S-methyl-L-cysteinyl-[protein]</text>
        <dbReference type="Rhea" id="RHEA:53428"/>
        <dbReference type="Rhea" id="RHEA-COMP:10131"/>
        <dbReference type="Rhea" id="RHEA-COMP:10132"/>
        <dbReference type="Rhea" id="RHEA-COMP:13555"/>
        <dbReference type="Rhea" id="RHEA-COMP:13556"/>
        <dbReference type="ChEBI" id="CHEBI:29950"/>
        <dbReference type="ChEBI" id="CHEBI:82612"/>
        <dbReference type="ChEBI" id="CHEBI:137386"/>
        <dbReference type="ChEBI" id="CHEBI:137387"/>
        <dbReference type="EC" id="2.1.1.63"/>
    </reaction>
</comment>
<dbReference type="Gene3D" id="3.30.160.70">
    <property type="entry name" value="Methylated DNA-protein cysteine methyltransferase domain"/>
    <property type="match status" value="1"/>
</dbReference>
<evidence type="ECO:0000256" key="6">
    <source>
        <dbReference type="ARBA" id="ARBA00023163"/>
    </source>
</evidence>
<dbReference type="InterPro" id="IPR036217">
    <property type="entry name" value="MethylDNA_cys_MeTrfase_DNAb"/>
</dbReference>
<evidence type="ECO:0000256" key="5">
    <source>
        <dbReference type="ARBA" id="ARBA00023015"/>
    </source>
</evidence>
<dbReference type="Pfam" id="PF01035">
    <property type="entry name" value="DNA_binding_1"/>
    <property type="match status" value="1"/>
</dbReference>
<dbReference type="Pfam" id="PF12833">
    <property type="entry name" value="HTH_18"/>
    <property type="match status" value="1"/>
</dbReference>
<sequence length="277" mass="30171">MHDSATYQTIARAIAFLRDRQSAQPDLADVAAHVHLSKYHLQRLFTEWAGVSPKAYLQYLTTERAKASLLAGRSTLATAYAGGLSGSSRLHDHFVKVAGCSPGDFARQHAGVELTYRGFETSFGPAVAVETPRGIAHLAFLSAPEEAETEVRQHFPEARLRSGTGPQTERVIQYFQEQTTPPRPIGLDLRGTPFQLQVWQALLRIPEGEAVAYGDLAQAIGRPTASRAVGTAIGKNPIAYLIPCHRVIRGDGTSGGYRWGAERKVILNGWEAARSGR</sequence>